<dbReference type="Pfam" id="PF07332">
    <property type="entry name" value="Phage_holin_3_6"/>
    <property type="match status" value="1"/>
</dbReference>
<comment type="caution">
    <text evidence="3">The sequence shown here is derived from an EMBL/GenBank/DDBJ whole genome shotgun (WGS) entry which is preliminary data.</text>
</comment>
<gene>
    <name evidence="3" type="ORF">M3D15_02110</name>
</gene>
<protein>
    <submittedName>
        <fullName evidence="3">Phage holin family protein</fullName>
    </submittedName>
</protein>
<sequence>MSHQSEQPQQPYRGSFPNPAPGADSVFDNTKKQQSIGQLLADTPRLFIALAKDEVESAKRELVGKGKKMGVGAALLAVAAFFALTLWAVLVTAAVLAFNLIFEPWASALIVAGIFLLLTIILALVGISSLKKAGKPAPERTVASVQQDLNALKGTGQYE</sequence>
<proteinExistence type="predicted"/>
<accession>A0ABT2HUZ6</accession>
<evidence type="ECO:0000313" key="3">
    <source>
        <dbReference type="EMBL" id="MCT2042139.1"/>
    </source>
</evidence>
<dbReference type="Proteomes" id="UP001525379">
    <property type="component" value="Unassembled WGS sequence"/>
</dbReference>
<keyword evidence="2" id="KW-0812">Transmembrane</keyword>
<feature type="compositionally biased region" description="Polar residues" evidence="1">
    <location>
        <begin position="1"/>
        <end position="12"/>
    </location>
</feature>
<keyword evidence="4" id="KW-1185">Reference proteome</keyword>
<keyword evidence="2" id="KW-1133">Transmembrane helix</keyword>
<dbReference type="InterPro" id="IPR009937">
    <property type="entry name" value="Phage_holin_3_6"/>
</dbReference>
<evidence type="ECO:0000256" key="2">
    <source>
        <dbReference type="SAM" id="Phobius"/>
    </source>
</evidence>
<reference evidence="3 4" key="1">
    <citation type="submission" date="2022-04" db="EMBL/GenBank/DDBJ databases">
        <title>Human microbiome associated bacterial genomes.</title>
        <authorList>
            <person name="Sandstrom S."/>
            <person name="Salamzade R."/>
            <person name="Kalan L.R."/>
        </authorList>
    </citation>
    <scope>NUCLEOTIDE SEQUENCE [LARGE SCALE GENOMIC DNA]</scope>
    <source>
        <strain evidence="4">p3-SID1799</strain>
    </source>
</reference>
<organism evidence="3 4">
    <name type="scientific">Pseudoclavibacter albus</name>
    <dbReference type="NCBI Taxonomy" id="272241"/>
    <lineage>
        <taxon>Bacteria</taxon>
        <taxon>Bacillati</taxon>
        <taxon>Actinomycetota</taxon>
        <taxon>Actinomycetes</taxon>
        <taxon>Micrococcales</taxon>
        <taxon>Microbacteriaceae</taxon>
        <taxon>Pseudoclavibacter</taxon>
    </lineage>
</organism>
<evidence type="ECO:0000256" key="1">
    <source>
        <dbReference type="SAM" id="MobiDB-lite"/>
    </source>
</evidence>
<name>A0ABT2HUZ6_9MICO</name>
<keyword evidence="2" id="KW-0472">Membrane</keyword>
<feature type="transmembrane region" description="Helical" evidence="2">
    <location>
        <begin position="108"/>
        <end position="130"/>
    </location>
</feature>
<evidence type="ECO:0000313" key="4">
    <source>
        <dbReference type="Proteomes" id="UP001525379"/>
    </source>
</evidence>
<dbReference type="RefSeq" id="WP_083523038.1">
    <property type="nucleotide sequence ID" value="NZ_JAFDPW010000004.1"/>
</dbReference>
<feature type="region of interest" description="Disordered" evidence="1">
    <location>
        <begin position="1"/>
        <end position="27"/>
    </location>
</feature>
<feature type="transmembrane region" description="Helical" evidence="2">
    <location>
        <begin position="69"/>
        <end position="102"/>
    </location>
</feature>
<dbReference type="EMBL" id="JALXSQ010000004">
    <property type="protein sequence ID" value="MCT2042139.1"/>
    <property type="molecule type" value="Genomic_DNA"/>
</dbReference>